<sequence>MGERRLRLPVKPRSFSRRILFCSAGGHWQPVARASGRRRSSTPGCCTR</sequence>
<name>F2DE44_HORVV</name>
<reference evidence="1" key="1">
    <citation type="journal article" date="2011" name="Plant Physiol.">
        <title>Comprehensive sequence analysis of 24,783 barley full-length cDNAs derived from 12 clone libraries.</title>
        <authorList>
            <person name="Matsumoto T."/>
            <person name="Tanaka T."/>
            <person name="Sakai H."/>
            <person name="Amano N."/>
            <person name="Kanamori H."/>
            <person name="Kurita K."/>
            <person name="Kikuta A."/>
            <person name="Kamiya K."/>
            <person name="Yamamoto M."/>
            <person name="Ikawa H."/>
            <person name="Fujii N."/>
            <person name="Hori K."/>
            <person name="Itoh T."/>
            <person name="Sato K."/>
        </authorList>
    </citation>
    <scope>NUCLEOTIDE SEQUENCE</scope>
    <source>
        <tissue evidence="1">Shoot and root</tissue>
    </source>
</reference>
<dbReference type="EMBL" id="AK362161">
    <property type="protein sequence ID" value="BAJ93365.1"/>
    <property type="molecule type" value="mRNA"/>
</dbReference>
<organism evidence="1">
    <name type="scientific">Hordeum vulgare subsp. vulgare</name>
    <name type="common">Domesticated barley</name>
    <dbReference type="NCBI Taxonomy" id="112509"/>
    <lineage>
        <taxon>Eukaryota</taxon>
        <taxon>Viridiplantae</taxon>
        <taxon>Streptophyta</taxon>
        <taxon>Embryophyta</taxon>
        <taxon>Tracheophyta</taxon>
        <taxon>Spermatophyta</taxon>
        <taxon>Magnoliopsida</taxon>
        <taxon>Liliopsida</taxon>
        <taxon>Poales</taxon>
        <taxon>Poaceae</taxon>
        <taxon>BOP clade</taxon>
        <taxon>Pooideae</taxon>
        <taxon>Triticodae</taxon>
        <taxon>Triticeae</taxon>
        <taxon>Hordeinae</taxon>
        <taxon>Hordeum</taxon>
    </lineage>
</organism>
<evidence type="ECO:0000313" key="1">
    <source>
        <dbReference type="EMBL" id="BAJ93365.1"/>
    </source>
</evidence>
<protein>
    <submittedName>
        <fullName evidence="1">Predicted protein</fullName>
    </submittedName>
</protein>
<dbReference type="AlphaFoldDB" id="F2DE44"/>
<proteinExistence type="evidence at transcript level"/>
<accession>F2DE44</accession>